<sequence>MDAPSPHSPQANHHSVPDPTTPASSTSSPRSICNDEPSSLSPDAIIHLIQCSRCSRPLRAPLRLPCGNAVCRACLPPIRTRTGITYPGNEERKQGFTCYWEQYDTDCVGEHCIGDCGGDILLTRLVDVFDEVLGAGSSASQGGGFRVTWQEPRRDGSGIVEEQSATLEGSPLEGTYDLVKSGQLDYDAFGVRYETFGQGEQDDGALVRLREAIRNELDCHVCYSPILDPLTTSCGHTFCRGCVIMTTNHSDLCPACRRKLVMDSTVRAEPTNKTIADLMAALFPEEDALRREDSTRDTAGTDEETALPLFVNTLALPTVPTFLHIFEPRYRLMIRRVMRNRKRKFGMVMLNGMGRIQGELGRSRFMQYGTVMVVDRFEPLPDGRSLVIATGQSRFKVLGSDIVDGYYVGRIRPVNDISITQEERREALETSVALSPSIADSSNSSSRERLLETMPTQDLLKLSQAFVRKQQSQEVHWLNPRVLLAYGGIPDDAARFPWWFATVLPIKEHEKYELLPTTSVRQRLKDDSTPTPGVVCLMTSRPSPDLRSPRVDSRTISITHAGIKSGHLHDVFTVFHQQQQQQQRQLMRGQNSETYVSQTIVVGVFLVIFMVQVAANAGQIYRSRRQERDLRRRTETEQASQPVGEQPQEMERPDVEADRNTG</sequence>
<dbReference type="Proteomes" id="UP001177260">
    <property type="component" value="Unassembled WGS sequence"/>
</dbReference>
<name>A0ACC3BD04_9EURO</name>
<gene>
    <name evidence="1" type="ORF">N8T08_008536</name>
</gene>
<organism evidence="1 2">
    <name type="scientific">Aspergillus melleus</name>
    <dbReference type="NCBI Taxonomy" id="138277"/>
    <lineage>
        <taxon>Eukaryota</taxon>
        <taxon>Fungi</taxon>
        <taxon>Dikarya</taxon>
        <taxon>Ascomycota</taxon>
        <taxon>Pezizomycotina</taxon>
        <taxon>Eurotiomycetes</taxon>
        <taxon>Eurotiomycetidae</taxon>
        <taxon>Eurotiales</taxon>
        <taxon>Aspergillaceae</taxon>
        <taxon>Aspergillus</taxon>
        <taxon>Aspergillus subgen. Circumdati</taxon>
    </lineage>
</organism>
<comment type="caution">
    <text evidence="1">The sequence shown here is derived from an EMBL/GenBank/DDBJ whole genome shotgun (WGS) entry which is preliminary data.</text>
</comment>
<reference evidence="1 2" key="1">
    <citation type="journal article" date="2023" name="ACS Omega">
        <title>Identification of the Neoaspergillic Acid Biosynthesis Gene Cluster by Establishing an In Vitro CRISPR-Ribonucleoprotein Genetic System in Aspergillus melleus.</title>
        <authorList>
            <person name="Yuan B."/>
            <person name="Grau M.F."/>
            <person name="Murata R.M."/>
            <person name="Torok T."/>
            <person name="Venkateswaran K."/>
            <person name="Stajich J.E."/>
            <person name="Wang C.C.C."/>
        </authorList>
    </citation>
    <scope>NUCLEOTIDE SEQUENCE [LARGE SCALE GENOMIC DNA]</scope>
    <source>
        <strain evidence="1 2">IMV 1140</strain>
    </source>
</reference>
<keyword evidence="2" id="KW-1185">Reference proteome</keyword>
<proteinExistence type="predicted"/>
<accession>A0ACC3BD04</accession>
<dbReference type="EMBL" id="JAOPJF010000006">
    <property type="protein sequence ID" value="KAK1148651.1"/>
    <property type="molecule type" value="Genomic_DNA"/>
</dbReference>
<evidence type="ECO:0000313" key="1">
    <source>
        <dbReference type="EMBL" id="KAK1148651.1"/>
    </source>
</evidence>
<protein>
    <submittedName>
        <fullName evidence="1">Uncharacterized protein</fullName>
    </submittedName>
</protein>
<evidence type="ECO:0000313" key="2">
    <source>
        <dbReference type="Proteomes" id="UP001177260"/>
    </source>
</evidence>